<comment type="caution">
    <text evidence="1">The sequence shown here is derived from an EMBL/GenBank/DDBJ whole genome shotgun (WGS) entry which is preliminary data.</text>
</comment>
<reference evidence="1" key="1">
    <citation type="journal article" date="2021" name="Nat. Commun.">
        <title>Genetic determinants of endophytism in the Arabidopsis root mycobiome.</title>
        <authorList>
            <person name="Mesny F."/>
            <person name="Miyauchi S."/>
            <person name="Thiergart T."/>
            <person name="Pickel B."/>
            <person name="Atanasova L."/>
            <person name="Karlsson M."/>
            <person name="Huettel B."/>
            <person name="Barry K.W."/>
            <person name="Haridas S."/>
            <person name="Chen C."/>
            <person name="Bauer D."/>
            <person name="Andreopoulos W."/>
            <person name="Pangilinan J."/>
            <person name="LaButti K."/>
            <person name="Riley R."/>
            <person name="Lipzen A."/>
            <person name="Clum A."/>
            <person name="Drula E."/>
            <person name="Henrissat B."/>
            <person name="Kohler A."/>
            <person name="Grigoriev I.V."/>
            <person name="Martin F.M."/>
            <person name="Hacquard S."/>
        </authorList>
    </citation>
    <scope>NUCLEOTIDE SEQUENCE</scope>
    <source>
        <strain evidence="1">MPI-CAGE-AT-0021</strain>
    </source>
</reference>
<dbReference type="PANTHER" id="PTHR33112:SF16">
    <property type="entry name" value="HETEROKARYON INCOMPATIBILITY DOMAIN-CONTAINING PROTEIN"/>
    <property type="match status" value="1"/>
</dbReference>
<name>A0A9P9ENB4_9HYPO</name>
<organism evidence="1 2">
    <name type="scientific">Dactylonectria estremocensis</name>
    <dbReference type="NCBI Taxonomy" id="1079267"/>
    <lineage>
        <taxon>Eukaryota</taxon>
        <taxon>Fungi</taxon>
        <taxon>Dikarya</taxon>
        <taxon>Ascomycota</taxon>
        <taxon>Pezizomycotina</taxon>
        <taxon>Sordariomycetes</taxon>
        <taxon>Hypocreomycetidae</taxon>
        <taxon>Hypocreales</taxon>
        <taxon>Nectriaceae</taxon>
        <taxon>Dactylonectria</taxon>
    </lineage>
</organism>
<protein>
    <submittedName>
        <fullName evidence="1">Uncharacterized protein</fullName>
    </submittedName>
</protein>
<evidence type="ECO:0000313" key="1">
    <source>
        <dbReference type="EMBL" id="KAH7140246.1"/>
    </source>
</evidence>
<keyword evidence="2" id="KW-1185">Reference proteome</keyword>
<dbReference type="EMBL" id="JAGMUU010000013">
    <property type="protein sequence ID" value="KAH7140246.1"/>
    <property type="molecule type" value="Genomic_DNA"/>
</dbReference>
<dbReference type="AlphaFoldDB" id="A0A9P9ENB4"/>
<dbReference type="PANTHER" id="PTHR33112">
    <property type="entry name" value="DOMAIN PROTEIN, PUTATIVE-RELATED"/>
    <property type="match status" value="1"/>
</dbReference>
<dbReference type="OrthoDB" id="5362512at2759"/>
<evidence type="ECO:0000313" key="2">
    <source>
        <dbReference type="Proteomes" id="UP000717696"/>
    </source>
</evidence>
<gene>
    <name evidence="1" type="ORF">B0J13DRAFT_637658</name>
</gene>
<accession>A0A9P9ENB4</accession>
<dbReference type="Proteomes" id="UP000717696">
    <property type="component" value="Unassembled WGS sequence"/>
</dbReference>
<sequence>MICETCQTTFERCFELSKPSWTSDSYWFSHHTTIQSLQSSAEQGCFVCAAFWSSINTNDRKALGGSMGSLQGGHEHYAPEPSELRVASSTPTTVNNLNIHLKLAPTVKGDIGLCVAGDHFQPNPWNCVKNHSKCNAPSEGTWYPTRLLDLGPLPPEGPTTVELVETTATTPNGPYKTLSHCWGNDHSMTLSRETCQELLGGVPLSSLPQTFQDALVVHTNWVCRDPSVMPPPVSEVALPSSHQGDSKLTAKYDISNALF</sequence>
<proteinExistence type="predicted"/>